<comment type="caution">
    <text evidence="3">The sequence shown here is derived from an EMBL/GenBank/DDBJ whole genome shotgun (WGS) entry which is preliminary data.</text>
</comment>
<dbReference type="GeneID" id="83185240"/>
<dbReference type="PANTHER" id="PTHR39607">
    <property type="entry name" value="XANTHOCILLIN BIOSYNTHESIS CLUSTER TRANSCRIPTION FACTOR XANC-RELATED"/>
    <property type="match status" value="1"/>
</dbReference>
<protein>
    <recommendedName>
        <fullName evidence="2">BZIP domain-containing protein</fullName>
    </recommendedName>
</protein>
<feature type="compositionally biased region" description="Polar residues" evidence="1">
    <location>
        <begin position="1"/>
        <end position="13"/>
    </location>
</feature>
<feature type="region of interest" description="Disordered" evidence="1">
    <location>
        <begin position="267"/>
        <end position="306"/>
    </location>
</feature>
<dbReference type="PANTHER" id="PTHR39607:SF3">
    <property type="entry name" value="BZIP DOMAIN-CONTAINING PROTEIN"/>
    <property type="match status" value="1"/>
</dbReference>
<organism evidence="3 4">
    <name type="scientific">Penicillium cinerascens</name>
    <dbReference type="NCBI Taxonomy" id="70096"/>
    <lineage>
        <taxon>Eukaryota</taxon>
        <taxon>Fungi</taxon>
        <taxon>Dikarya</taxon>
        <taxon>Ascomycota</taxon>
        <taxon>Pezizomycotina</taxon>
        <taxon>Eurotiomycetes</taxon>
        <taxon>Eurotiomycetidae</taxon>
        <taxon>Eurotiales</taxon>
        <taxon>Aspergillaceae</taxon>
        <taxon>Penicillium</taxon>
    </lineage>
</organism>
<feature type="compositionally biased region" description="Gly residues" evidence="1">
    <location>
        <begin position="297"/>
        <end position="306"/>
    </location>
</feature>
<keyword evidence="4" id="KW-1185">Reference proteome</keyword>
<dbReference type="PROSITE" id="PS00036">
    <property type="entry name" value="BZIP_BASIC"/>
    <property type="match status" value="1"/>
</dbReference>
<accession>A0A9W9J876</accession>
<evidence type="ECO:0000259" key="2">
    <source>
        <dbReference type="PROSITE" id="PS00036"/>
    </source>
</evidence>
<evidence type="ECO:0000313" key="4">
    <source>
        <dbReference type="Proteomes" id="UP001150904"/>
    </source>
</evidence>
<feature type="region of interest" description="Disordered" evidence="1">
    <location>
        <begin position="150"/>
        <end position="185"/>
    </location>
</feature>
<feature type="region of interest" description="Disordered" evidence="1">
    <location>
        <begin position="86"/>
        <end position="109"/>
    </location>
</feature>
<dbReference type="CDD" id="cd14688">
    <property type="entry name" value="bZIP_YAP"/>
    <property type="match status" value="1"/>
</dbReference>
<name>A0A9W9J876_9EURO</name>
<dbReference type="GO" id="GO:0003700">
    <property type="term" value="F:DNA-binding transcription factor activity"/>
    <property type="evidence" value="ECO:0007669"/>
    <property type="project" value="InterPro"/>
</dbReference>
<dbReference type="InterPro" id="IPR004827">
    <property type="entry name" value="bZIP"/>
</dbReference>
<proteinExistence type="predicted"/>
<feature type="region of interest" description="Disordered" evidence="1">
    <location>
        <begin position="1"/>
        <end position="39"/>
    </location>
</feature>
<reference evidence="3" key="1">
    <citation type="submission" date="2022-12" db="EMBL/GenBank/DDBJ databases">
        <authorList>
            <person name="Petersen C."/>
        </authorList>
    </citation>
    <scope>NUCLEOTIDE SEQUENCE</scope>
    <source>
        <strain evidence="3">IBT 15544</strain>
    </source>
</reference>
<sequence>MKTAKSPKSPNSDDSLDQKEDPLERRRLQNRLSQRNHRRKIRDRIAKLQERVIANELRAAAALNGWGHPYVPSPLLSSRHIPPNSSFNIDSRHPSPLTAEPSSQFTQPYTPAPWSRHMSFPATSGLQGDQTCFPDGGLSTESMCSVPSAPNWVENAGIEPSERSSEENFHDVFDTGNSLPSEQANNQNQPLYYVATETALPQILQVLSTISPQSKIIVLVPPDSAFAATAGYPSPAPTLLGNGMEPLSPLQMNASLGCQCQMQSSTASSTAQMSSGPWTVPGTYTPRYPPHKMQSSPGGGLSGMRL</sequence>
<dbReference type="AlphaFoldDB" id="A0A9W9J876"/>
<feature type="domain" description="BZIP" evidence="2">
    <location>
        <begin position="25"/>
        <end position="40"/>
    </location>
</feature>
<dbReference type="Proteomes" id="UP001150904">
    <property type="component" value="Unassembled WGS sequence"/>
</dbReference>
<feature type="compositionally biased region" description="Polar residues" evidence="1">
    <location>
        <begin position="175"/>
        <end position="185"/>
    </location>
</feature>
<gene>
    <name evidence="3" type="ORF">N7498_010883</name>
</gene>
<dbReference type="RefSeq" id="XP_058304838.1">
    <property type="nucleotide sequence ID" value="XM_058457939.1"/>
</dbReference>
<feature type="compositionally biased region" description="Polar residues" evidence="1">
    <location>
        <begin position="100"/>
        <end position="109"/>
    </location>
</feature>
<reference evidence="3" key="2">
    <citation type="journal article" date="2023" name="IMA Fungus">
        <title>Comparative genomic study of the Penicillium genus elucidates a diverse pangenome and 15 lateral gene transfer events.</title>
        <authorList>
            <person name="Petersen C."/>
            <person name="Sorensen T."/>
            <person name="Nielsen M.R."/>
            <person name="Sondergaard T.E."/>
            <person name="Sorensen J.L."/>
            <person name="Fitzpatrick D.A."/>
            <person name="Frisvad J.C."/>
            <person name="Nielsen K.L."/>
        </authorList>
    </citation>
    <scope>NUCLEOTIDE SEQUENCE</scope>
    <source>
        <strain evidence="3">IBT 15544</strain>
    </source>
</reference>
<evidence type="ECO:0000313" key="3">
    <source>
        <dbReference type="EMBL" id="KAJ5191898.1"/>
    </source>
</evidence>
<dbReference type="EMBL" id="JAPQKR010000016">
    <property type="protein sequence ID" value="KAJ5191898.1"/>
    <property type="molecule type" value="Genomic_DNA"/>
</dbReference>
<dbReference type="InterPro" id="IPR052635">
    <property type="entry name" value="Sec_Metab_Biosynth_Reg"/>
</dbReference>
<evidence type="ECO:0000256" key="1">
    <source>
        <dbReference type="SAM" id="MobiDB-lite"/>
    </source>
</evidence>
<feature type="compositionally biased region" description="Basic and acidic residues" evidence="1">
    <location>
        <begin position="16"/>
        <end position="27"/>
    </location>
</feature>
<dbReference type="OrthoDB" id="4496773at2759"/>
<feature type="compositionally biased region" description="Basic and acidic residues" evidence="1">
    <location>
        <begin position="160"/>
        <end position="173"/>
    </location>
</feature>